<sequence length="247" mass="27841">MNTVNALFELEVKKLLRTWIILGFGIVAPLFFLVMQTEISNNSLELYGMEIAPIDFTFPMFAFLSVVVLAIGNVGIGFSYMRSIYFFRRLRLASVKSIQFISANFLVQLLCAIFTIVLLVVVAATRYNLSFEGKSFLTFGSILFLSFMMCYFIGVFIGNLTTDPKTSQTLSMAVYFVIIFLGGVTFPTELMPSFMQNIASILPTTHAVKVLQISWNGGDIWESYHLLYVIGTTIITGILSIRFFKYD</sequence>
<evidence type="ECO:0000256" key="3">
    <source>
        <dbReference type="ARBA" id="ARBA00022989"/>
    </source>
</evidence>
<keyword evidence="3 5" id="KW-1133">Transmembrane helix</keyword>
<keyword evidence="2 5" id="KW-0812">Transmembrane</keyword>
<dbReference type="PIRSF" id="PIRSF006648">
    <property type="entry name" value="DrrB"/>
    <property type="match status" value="1"/>
</dbReference>
<evidence type="ECO:0000256" key="4">
    <source>
        <dbReference type="ARBA" id="ARBA00023136"/>
    </source>
</evidence>
<proteinExistence type="inferred from homology"/>
<evidence type="ECO:0000256" key="2">
    <source>
        <dbReference type="ARBA" id="ARBA00022692"/>
    </source>
</evidence>
<dbReference type="EMBL" id="CP018866">
    <property type="protein sequence ID" value="AST93518.1"/>
    <property type="molecule type" value="Genomic_DNA"/>
</dbReference>
<feature type="transmembrane region" description="Helical" evidence="5">
    <location>
        <begin position="15"/>
        <end position="36"/>
    </location>
</feature>
<reference evidence="7 8" key="1">
    <citation type="submission" date="2016-12" db="EMBL/GenBank/DDBJ databases">
        <title>The whole genome sequencing and assembly of Bacillus cohnii DSM 6307T strain.</title>
        <authorList>
            <person name="Lee Y.-J."/>
            <person name="Yi H."/>
            <person name="Bahn Y.-S."/>
            <person name="Kim J.F."/>
            <person name="Lee D.-W."/>
        </authorList>
    </citation>
    <scope>NUCLEOTIDE SEQUENCE [LARGE SCALE GENOMIC DNA]</scope>
    <source>
        <strain evidence="7 8">DSM 6307</strain>
    </source>
</reference>
<dbReference type="InterPro" id="IPR000412">
    <property type="entry name" value="ABC_2_transport"/>
</dbReference>
<comment type="subcellular location">
    <subcellularLocation>
        <location evidence="5">Cell membrane</location>
        <topology evidence="5">Multi-pass membrane protein</topology>
    </subcellularLocation>
    <subcellularLocation>
        <location evidence="1">Membrane</location>
        <topology evidence="1">Multi-pass membrane protein</topology>
    </subcellularLocation>
</comment>
<accession>A0A223KW06</accession>
<keyword evidence="5" id="KW-1003">Cell membrane</keyword>
<dbReference type="InterPro" id="IPR047817">
    <property type="entry name" value="ABC2_TM_bact-type"/>
</dbReference>
<dbReference type="GO" id="GO:0140359">
    <property type="term" value="F:ABC-type transporter activity"/>
    <property type="evidence" value="ECO:0007669"/>
    <property type="project" value="InterPro"/>
</dbReference>
<evidence type="ECO:0000256" key="5">
    <source>
        <dbReference type="RuleBase" id="RU361157"/>
    </source>
</evidence>
<evidence type="ECO:0000256" key="1">
    <source>
        <dbReference type="ARBA" id="ARBA00004141"/>
    </source>
</evidence>
<evidence type="ECO:0000259" key="6">
    <source>
        <dbReference type="PROSITE" id="PS51012"/>
    </source>
</evidence>
<dbReference type="KEGG" id="bcoh:BC6307_20715"/>
<dbReference type="PANTHER" id="PTHR43027:SF2">
    <property type="entry name" value="TRANSPORT PERMEASE PROTEIN"/>
    <property type="match status" value="1"/>
</dbReference>
<dbReference type="Pfam" id="PF01061">
    <property type="entry name" value="ABC2_membrane"/>
    <property type="match status" value="1"/>
</dbReference>
<feature type="domain" description="ABC transmembrane type-2" evidence="6">
    <location>
        <begin position="20"/>
        <end position="247"/>
    </location>
</feature>
<keyword evidence="8" id="KW-1185">Reference proteome</keyword>
<dbReference type="PANTHER" id="PTHR43027">
    <property type="entry name" value="DOXORUBICIN RESISTANCE ABC TRANSPORTER PERMEASE PROTEIN DRRC-RELATED"/>
    <property type="match status" value="1"/>
</dbReference>
<organism evidence="7 8">
    <name type="scientific">Sutcliffiella cohnii</name>
    <dbReference type="NCBI Taxonomy" id="33932"/>
    <lineage>
        <taxon>Bacteria</taxon>
        <taxon>Bacillati</taxon>
        <taxon>Bacillota</taxon>
        <taxon>Bacilli</taxon>
        <taxon>Bacillales</taxon>
        <taxon>Bacillaceae</taxon>
        <taxon>Sutcliffiella</taxon>
    </lineage>
</organism>
<keyword evidence="5" id="KW-0813">Transport</keyword>
<comment type="similarity">
    <text evidence="5">Belongs to the ABC-2 integral membrane protein family.</text>
</comment>
<dbReference type="InterPro" id="IPR052902">
    <property type="entry name" value="ABC-2_transporter"/>
</dbReference>
<dbReference type="RefSeq" id="WP_066417927.1">
    <property type="nucleotide sequence ID" value="NZ_CP018866.1"/>
</dbReference>
<gene>
    <name evidence="7" type="ORF">BC6307_20715</name>
</gene>
<feature type="transmembrane region" description="Helical" evidence="5">
    <location>
        <begin position="225"/>
        <end position="244"/>
    </location>
</feature>
<dbReference type="AlphaFoldDB" id="A0A223KW06"/>
<name>A0A223KW06_9BACI</name>
<protein>
    <recommendedName>
        <fullName evidence="5">Transport permease protein</fullName>
    </recommendedName>
</protein>
<dbReference type="Proteomes" id="UP000215224">
    <property type="component" value="Chromosome"/>
</dbReference>
<evidence type="ECO:0000313" key="8">
    <source>
        <dbReference type="Proteomes" id="UP000215224"/>
    </source>
</evidence>
<evidence type="ECO:0000313" key="7">
    <source>
        <dbReference type="EMBL" id="AST93518.1"/>
    </source>
</evidence>
<keyword evidence="4 5" id="KW-0472">Membrane</keyword>
<feature type="transmembrane region" description="Helical" evidence="5">
    <location>
        <begin position="169"/>
        <end position="186"/>
    </location>
</feature>
<feature type="transmembrane region" description="Helical" evidence="5">
    <location>
        <begin position="56"/>
        <end position="80"/>
    </location>
</feature>
<feature type="transmembrane region" description="Helical" evidence="5">
    <location>
        <begin position="136"/>
        <end position="157"/>
    </location>
</feature>
<dbReference type="STRING" id="1314751.GCA_001591425_03045"/>
<dbReference type="PROSITE" id="PS51012">
    <property type="entry name" value="ABC_TM2"/>
    <property type="match status" value="1"/>
</dbReference>
<feature type="transmembrane region" description="Helical" evidence="5">
    <location>
        <begin position="101"/>
        <end position="124"/>
    </location>
</feature>
<dbReference type="GO" id="GO:0043190">
    <property type="term" value="C:ATP-binding cassette (ABC) transporter complex"/>
    <property type="evidence" value="ECO:0007669"/>
    <property type="project" value="InterPro"/>
</dbReference>
<dbReference type="InterPro" id="IPR013525">
    <property type="entry name" value="ABC2_TM"/>
</dbReference>